<dbReference type="Proteomes" id="UP000066624">
    <property type="component" value="Chromosome"/>
</dbReference>
<dbReference type="InterPro" id="IPR005794">
    <property type="entry name" value="Fmt"/>
</dbReference>
<dbReference type="Pfam" id="PF00551">
    <property type="entry name" value="Formyl_trans_N"/>
    <property type="match status" value="1"/>
</dbReference>
<dbReference type="HAMAP" id="MF_00182">
    <property type="entry name" value="Formyl_trans"/>
    <property type="match status" value="1"/>
</dbReference>
<dbReference type="AlphaFoldDB" id="A0A0K0XSV7"/>
<dbReference type="EC" id="2.1.2.9" evidence="3 8"/>
<keyword evidence="5 8" id="KW-0808">Transferase</keyword>
<gene>
    <name evidence="8" type="primary">fmt</name>
    <name evidence="9" type="ORF">WM2015_317</name>
</gene>
<dbReference type="Pfam" id="PF02911">
    <property type="entry name" value="Formyl_trans_C"/>
    <property type="match status" value="1"/>
</dbReference>
<dbReference type="GO" id="GO:0004479">
    <property type="term" value="F:methionyl-tRNA formyltransferase activity"/>
    <property type="evidence" value="ECO:0007669"/>
    <property type="project" value="UniProtKB-UniRule"/>
</dbReference>
<dbReference type="CDD" id="cd08704">
    <property type="entry name" value="Met_tRNA_FMT_C"/>
    <property type="match status" value="1"/>
</dbReference>
<dbReference type="InterPro" id="IPR044135">
    <property type="entry name" value="Met-tRNA-FMT_C"/>
</dbReference>
<evidence type="ECO:0000313" key="9">
    <source>
        <dbReference type="EMBL" id="AKS40702.1"/>
    </source>
</evidence>
<dbReference type="PROSITE" id="PS00373">
    <property type="entry name" value="GART"/>
    <property type="match status" value="1"/>
</dbReference>
<name>A0A0K0XSV7_9GAMM</name>
<organism evidence="9 10">
    <name type="scientific">Wenzhouxiangella marina</name>
    <dbReference type="NCBI Taxonomy" id="1579979"/>
    <lineage>
        <taxon>Bacteria</taxon>
        <taxon>Pseudomonadati</taxon>
        <taxon>Pseudomonadota</taxon>
        <taxon>Gammaproteobacteria</taxon>
        <taxon>Chromatiales</taxon>
        <taxon>Wenzhouxiangellaceae</taxon>
        <taxon>Wenzhouxiangella</taxon>
    </lineage>
</organism>
<dbReference type="Gene3D" id="3.10.25.10">
    <property type="entry name" value="Formyl transferase, C-terminal domain"/>
    <property type="match status" value="1"/>
</dbReference>
<dbReference type="KEGG" id="wma:WM2015_317"/>
<sequence length="309" mass="33251">MSGLRTIFAGTPEFAVPALRALIDSPHRPMAVLCQPDRPAGRGRKLRFGPVKACALEAGIEVLQPASLKSEDAQRPLRELRPDIIITAAYGLLLPRAVLELPVHGCWNLHASLLPRWRGASPINQAVLAGDVETGMSLMQMDVGLDTGPVLLQSATPIGPDESAGELHDRLAPMAADLLLDGLKRLVEGSLPEPQPQDDALATHAPLIQREDARLDWSRPAVDLARQVRAYNPWPVAFGDIEGLSCRIFEARAIEQISAEPGRLIRGAGEGREIVVACGQGALAIASLQAPGRKRVSARDWLNGHPDWA</sequence>
<evidence type="ECO:0000256" key="4">
    <source>
        <dbReference type="ARBA" id="ARBA00016014"/>
    </source>
</evidence>
<dbReference type="GO" id="GO:0005829">
    <property type="term" value="C:cytosol"/>
    <property type="evidence" value="ECO:0007669"/>
    <property type="project" value="TreeGrafter"/>
</dbReference>
<evidence type="ECO:0000256" key="7">
    <source>
        <dbReference type="ARBA" id="ARBA00048558"/>
    </source>
</evidence>
<dbReference type="PANTHER" id="PTHR11138">
    <property type="entry name" value="METHIONYL-TRNA FORMYLTRANSFERASE"/>
    <property type="match status" value="1"/>
</dbReference>
<dbReference type="EMBL" id="CP012154">
    <property type="protein sequence ID" value="AKS40702.1"/>
    <property type="molecule type" value="Genomic_DNA"/>
</dbReference>
<dbReference type="STRING" id="1579979.WM2015_317"/>
<dbReference type="CDD" id="cd08646">
    <property type="entry name" value="FMT_core_Met-tRNA-FMT_N"/>
    <property type="match status" value="1"/>
</dbReference>
<dbReference type="InterPro" id="IPR005793">
    <property type="entry name" value="Formyl_trans_C"/>
</dbReference>
<reference evidence="10" key="1">
    <citation type="submission" date="2015-07" db="EMBL/GenBank/DDBJ databases">
        <authorList>
            <person name="Kim K.M."/>
        </authorList>
    </citation>
    <scope>NUCLEOTIDE SEQUENCE [LARGE SCALE GENOMIC DNA]</scope>
    <source>
        <strain evidence="10">KCTC 42284</strain>
    </source>
</reference>
<dbReference type="InterPro" id="IPR037022">
    <property type="entry name" value="Formyl_trans_C_sf"/>
</dbReference>
<evidence type="ECO:0000256" key="2">
    <source>
        <dbReference type="ARBA" id="ARBA00010699"/>
    </source>
</evidence>
<evidence type="ECO:0000256" key="3">
    <source>
        <dbReference type="ARBA" id="ARBA00012261"/>
    </source>
</evidence>
<keyword evidence="10" id="KW-1185">Reference proteome</keyword>
<evidence type="ECO:0000256" key="5">
    <source>
        <dbReference type="ARBA" id="ARBA00022679"/>
    </source>
</evidence>
<comment type="catalytic activity">
    <reaction evidence="7 8">
        <text>L-methionyl-tRNA(fMet) + (6R)-10-formyltetrahydrofolate = N-formyl-L-methionyl-tRNA(fMet) + (6S)-5,6,7,8-tetrahydrofolate + H(+)</text>
        <dbReference type="Rhea" id="RHEA:24380"/>
        <dbReference type="Rhea" id="RHEA-COMP:9952"/>
        <dbReference type="Rhea" id="RHEA-COMP:9953"/>
        <dbReference type="ChEBI" id="CHEBI:15378"/>
        <dbReference type="ChEBI" id="CHEBI:57453"/>
        <dbReference type="ChEBI" id="CHEBI:78530"/>
        <dbReference type="ChEBI" id="CHEBI:78844"/>
        <dbReference type="ChEBI" id="CHEBI:195366"/>
        <dbReference type="EC" id="2.1.2.9"/>
    </reaction>
</comment>
<protein>
    <recommendedName>
        <fullName evidence="4 8">Methionyl-tRNA formyltransferase</fullName>
        <ecNumber evidence="3 8">2.1.2.9</ecNumber>
    </recommendedName>
</protein>
<accession>A0A0K0XSV7</accession>
<comment type="function">
    <text evidence="1 8">Attaches a formyl group to the free amino group of methionyl-tRNA(fMet). The formyl group appears to play a dual role in the initiator identity of N-formylmethionyl-tRNA by promoting its recognition by IF2 and preventing the misappropriation of this tRNA by the elongation apparatus.</text>
</comment>
<comment type="similarity">
    <text evidence="2 8">Belongs to the Fmt family.</text>
</comment>
<dbReference type="RefSeq" id="WP_049724390.1">
    <property type="nucleotide sequence ID" value="NZ_CP012154.1"/>
</dbReference>
<dbReference type="NCBIfam" id="TIGR00460">
    <property type="entry name" value="fmt"/>
    <property type="match status" value="1"/>
</dbReference>
<evidence type="ECO:0000256" key="1">
    <source>
        <dbReference type="ARBA" id="ARBA00002606"/>
    </source>
</evidence>
<evidence type="ECO:0000313" key="10">
    <source>
        <dbReference type="Proteomes" id="UP000066624"/>
    </source>
</evidence>
<evidence type="ECO:0000256" key="6">
    <source>
        <dbReference type="ARBA" id="ARBA00022917"/>
    </source>
</evidence>
<dbReference type="OrthoDB" id="9802815at2"/>
<feature type="binding site" evidence="8">
    <location>
        <begin position="112"/>
        <end position="115"/>
    </location>
    <ligand>
        <name>(6S)-5,6,7,8-tetrahydrofolate</name>
        <dbReference type="ChEBI" id="CHEBI:57453"/>
    </ligand>
</feature>
<dbReference type="InterPro" id="IPR011034">
    <property type="entry name" value="Formyl_transferase-like_C_sf"/>
</dbReference>
<keyword evidence="6 8" id="KW-0648">Protein biosynthesis</keyword>
<dbReference type="InterPro" id="IPR001555">
    <property type="entry name" value="GART_AS"/>
</dbReference>
<proteinExistence type="inferred from homology"/>
<dbReference type="PATRIC" id="fig|1579979.3.peg.321"/>
<dbReference type="SUPFAM" id="SSF53328">
    <property type="entry name" value="Formyltransferase"/>
    <property type="match status" value="1"/>
</dbReference>
<dbReference type="InterPro" id="IPR041711">
    <property type="entry name" value="Met-tRNA-FMT_N"/>
</dbReference>
<dbReference type="InterPro" id="IPR002376">
    <property type="entry name" value="Formyl_transf_N"/>
</dbReference>
<evidence type="ECO:0000256" key="8">
    <source>
        <dbReference type="HAMAP-Rule" id="MF_00182"/>
    </source>
</evidence>
<dbReference type="SUPFAM" id="SSF50486">
    <property type="entry name" value="FMT C-terminal domain-like"/>
    <property type="match status" value="1"/>
</dbReference>
<dbReference type="InterPro" id="IPR036477">
    <property type="entry name" value="Formyl_transf_N_sf"/>
</dbReference>
<dbReference type="PANTHER" id="PTHR11138:SF5">
    <property type="entry name" value="METHIONYL-TRNA FORMYLTRANSFERASE, MITOCHONDRIAL"/>
    <property type="match status" value="1"/>
</dbReference>
<dbReference type="Gene3D" id="3.40.50.170">
    <property type="entry name" value="Formyl transferase, N-terminal domain"/>
    <property type="match status" value="1"/>
</dbReference>